<dbReference type="Gene3D" id="2.30.40.10">
    <property type="entry name" value="Urease, subunit C, domain 1"/>
    <property type="match status" value="1"/>
</dbReference>
<dbReference type="RefSeq" id="WP_133529230.1">
    <property type="nucleotide sequence ID" value="NZ_SNXO01000049.1"/>
</dbReference>
<dbReference type="InterPro" id="IPR011059">
    <property type="entry name" value="Metal-dep_hydrolase_composite"/>
</dbReference>
<comment type="caution">
    <text evidence="3">The sequence shown here is derived from an EMBL/GenBank/DDBJ whole genome shotgun (WGS) entry which is preliminary data.</text>
</comment>
<dbReference type="Gene3D" id="3.30.1490.130">
    <property type="entry name" value="D-aminoacylase. Domain 3"/>
    <property type="match status" value="1"/>
</dbReference>
<evidence type="ECO:0000313" key="4">
    <source>
        <dbReference type="Proteomes" id="UP000295500"/>
    </source>
</evidence>
<dbReference type="Pfam" id="PF07969">
    <property type="entry name" value="Amidohydro_3"/>
    <property type="match status" value="1"/>
</dbReference>
<dbReference type="OrthoDB" id="9776488at2"/>
<dbReference type="InterPro" id="IPR023100">
    <property type="entry name" value="D-aminoacylase_insert_dom_sf"/>
</dbReference>
<name>A0A4R6PYI3_9FIRM</name>
<evidence type="ECO:0000256" key="1">
    <source>
        <dbReference type="ARBA" id="ARBA00022801"/>
    </source>
</evidence>
<dbReference type="InterPro" id="IPR032466">
    <property type="entry name" value="Metal_Hydrolase"/>
</dbReference>
<organism evidence="3 4">
    <name type="scientific">Aminicella lysinilytica</name>
    <dbReference type="NCBI Taxonomy" id="433323"/>
    <lineage>
        <taxon>Bacteria</taxon>
        <taxon>Bacillati</taxon>
        <taxon>Bacillota</taxon>
        <taxon>Clostridia</taxon>
        <taxon>Peptostreptococcales</taxon>
        <taxon>Anaerovoracaceae</taxon>
        <taxon>Aminicella</taxon>
    </lineage>
</organism>
<evidence type="ECO:0000313" key="3">
    <source>
        <dbReference type="EMBL" id="TDP48640.1"/>
    </source>
</evidence>
<evidence type="ECO:0000259" key="2">
    <source>
        <dbReference type="Pfam" id="PF07969"/>
    </source>
</evidence>
<dbReference type="AlphaFoldDB" id="A0A4R6PYI3"/>
<sequence>MLDILLINGLYPDFEKGLILEGNIGIKSGKIDYMGRSEPEATEVIDVKGDIVSPGFIDIHMHEENFKEEGSHYCIANMMLKMGVTTAVGGNCGIQHQGLPLFKNAIKDLGGAPINYMMLSGYNQCRYTLGIDRHKEASLAEKSTIRDMISKELEEGACGISFGIEYDPGITTDEVLYAVGADKRKEDIVAAHYRGDNDIAIASIKEMMEVGEAIPQKFQISHLSSCSAMGQMSEALELIHKGMIKNPRLNYDTYPYNAFSTTMGSEVFVDGCLEKWHKNYSDIMLTEEPYLNQRCTKSSFEDARLNYPEILAVAFVMNEDEIAEAVADKYGMIASDGIINNGNGHPRAAGTFPRVLGKYVREEKVISLYDALRKMTKEPADRLCIFNKGRIALGCDADLTIFNKDKIIDGATYEETDKGPKGIDYVIVDGEIAIKGSNIINDRLGEFINFNKVVD</sequence>
<feature type="domain" description="Amidohydrolase 3" evidence="2">
    <location>
        <begin position="333"/>
        <end position="433"/>
    </location>
</feature>
<accession>A0A4R6PYI3</accession>
<dbReference type="Proteomes" id="UP000295500">
    <property type="component" value="Unassembled WGS sequence"/>
</dbReference>
<dbReference type="PANTHER" id="PTHR11113">
    <property type="entry name" value="N-ACETYLGLUCOSAMINE-6-PHOSPHATE DEACETYLASE"/>
    <property type="match status" value="1"/>
</dbReference>
<dbReference type="Gene3D" id="3.20.20.140">
    <property type="entry name" value="Metal-dependent hydrolases"/>
    <property type="match status" value="1"/>
</dbReference>
<dbReference type="GO" id="GO:0016811">
    <property type="term" value="F:hydrolase activity, acting on carbon-nitrogen (but not peptide) bonds, in linear amides"/>
    <property type="evidence" value="ECO:0007669"/>
    <property type="project" value="InterPro"/>
</dbReference>
<keyword evidence="1" id="KW-0378">Hydrolase</keyword>
<proteinExistence type="predicted"/>
<dbReference type="SUPFAM" id="SSF51556">
    <property type="entry name" value="Metallo-dependent hydrolases"/>
    <property type="match status" value="1"/>
</dbReference>
<keyword evidence="4" id="KW-1185">Reference proteome</keyword>
<reference evidence="3 4" key="1">
    <citation type="submission" date="2019-03" db="EMBL/GenBank/DDBJ databases">
        <title>Genomic Encyclopedia of Type Strains, Phase IV (KMG-IV): sequencing the most valuable type-strain genomes for metagenomic binning, comparative biology and taxonomic classification.</title>
        <authorList>
            <person name="Goeker M."/>
        </authorList>
    </citation>
    <scope>NUCLEOTIDE SEQUENCE [LARGE SCALE GENOMIC DNA]</scope>
    <source>
        <strain evidence="3 4">DSM 28287</strain>
    </source>
</reference>
<dbReference type="SUPFAM" id="SSF51338">
    <property type="entry name" value="Composite domain of metallo-dependent hydrolases"/>
    <property type="match status" value="1"/>
</dbReference>
<protein>
    <submittedName>
        <fullName evidence="3">N-acyl-D-amino-acid deacylase</fullName>
    </submittedName>
</protein>
<dbReference type="EMBL" id="SNXO01000049">
    <property type="protein sequence ID" value="TDP48640.1"/>
    <property type="molecule type" value="Genomic_DNA"/>
</dbReference>
<dbReference type="InterPro" id="IPR013108">
    <property type="entry name" value="Amidohydro_3"/>
</dbReference>
<gene>
    <name evidence="3" type="ORF">EV211_1496</name>
</gene>